<dbReference type="SMART" id="SM00267">
    <property type="entry name" value="GGDEF"/>
    <property type="match status" value="1"/>
</dbReference>
<dbReference type="EC" id="2.7.7.65" evidence="1"/>
<dbReference type="OrthoDB" id="70510at2"/>
<feature type="transmembrane region" description="Helical" evidence="3">
    <location>
        <begin position="93"/>
        <end position="110"/>
    </location>
</feature>
<reference evidence="5 6" key="1">
    <citation type="submission" date="2018-01" db="EMBL/GenBank/DDBJ databases">
        <title>Whole genome sequencing of Histamine producing bacteria.</title>
        <authorList>
            <person name="Butler K."/>
        </authorList>
    </citation>
    <scope>NUCLEOTIDE SEQUENCE [LARGE SCALE GENOMIC DNA]</scope>
    <source>
        <strain evidence="5 6">JCM 12947</strain>
    </source>
</reference>
<dbReference type="CDD" id="cd01949">
    <property type="entry name" value="GGDEF"/>
    <property type="match status" value="1"/>
</dbReference>
<dbReference type="AlphaFoldDB" id="A0A2T3J7Y5"/>
<dbReference type="Proteomes" id="UP000240987">
    <property type="component" value="Unassembled WGS sequence"/>
</dbReference>
<keyword evidence="3" id="KW-0472">Membrane</keyword>
<gene>
    <name evidence="5" type="ORF">C9J12_25135</name>
</gene>
<dbReference type="PANTHER" id="PTHR45138:SF9">
    <property type="entry name" value="DIGUANYLATE CYCLASE DGCM-RELATED"/>
    <property type="match status" value="1"/>
</dbReference>
<comment type="catalytic activity">
    <reaction evidence="2">
        <text>2 GTP = 3',3'-c-di-GMP + 2 diphosphate</text>
        <dbReference type="Rhea" id="RHEA:24898"/>
        <dbReference type="ChEBI" id="CHEBI:33019"/>
        <dbReference type="ChEBI" id="CHEBI:37565"/>
        <dbReference type="ChEBI" id="CHEBI:58805"/>
        <dbReference type="EC" id="2.7.7.65"/>
    </reaction>
</comment>
<dbReference type="NCBIfam" id="TIGR00254">
    <property type="entry name" value="GGDEF"/>
    <property type="match status" value="1"/>
</dbReference>
<keyword evidence="3" id="KW-0812">Transmembrane</keyword>
<evidence type="ECO:0000313" key="5">
    <source>
        <dbReference type="EMBL" id="PSU44868.1"/>
    </source>
</evidence>
<dbReference type="InterPro" id="IPR043128">
    <property type="entry name" value="Rev_trsase/Diguanyl_cyclase"/>
</dbReference>
<dbReference type="Pfam" id="PF00990">
    <property type="entry name" value="GGDEF"/>
    <property type="match status" value="1"/>
</dbReference>
<organism evidence="5 6">
    <name type="scientific">Photobacterium frigidiphilum</name>
    <dbReference type="NCBI Taxonomy" id="264736"/>
    <lineage>
        <taxon>Bacteria</taxon>
        <taxon>Pseudomonadati</taxon>
        <taxon>Pseudomonadota</taxon>
        <taxon>Gammaproteobacteria</taxon>
        <taxon>Vibrionales</taxon>
        <taxon>Vibrionaceae</taxon>
        <taxon>Photobacterium</taxon>
    </lineage>
</organism>
<dbReference type="InterPro" id="IPR050469">
    <property type="entry name" value="Diguanylate_Cyclase"/>
</dbReference>
<evidence type="ECO:0000259" key="4">
    <source>
        <dbReference type="PROSITE" id="PS50887"/>
    </source>
</evidence>
<keyword evidence="6" id="KW-1185">Reference proteome</keyword>
<feature type="transmembrane region" description="Helical" evidence="3">
    <location>
        <begin position="7"/>
        <end position="25"/>
    </location>
</feature>
<feature type="domain" description="GGDEF" evidence="4">
    <location>
        <begin position="164"/>
        <end position="289"/>
    </location>
</feature>
<protein>
    <recommendedName>
        <fullName evidence="1">diguanylate cyclase</fullName>
        <ecNumber evidence="1">2.7.7.65</ecNumber>
    </recommendedName>
</protein>
<proteinExistence type="predicted"/>
<dbReference type="EMBL" id="PYMJ01000040">
    <property type="protein sequence ID" value="PSU44868.1"/>
    <property type="molecule type" value="Genomic_DNA"/>
</dbReference>
<dbReference type="RefSeq" id="WP_107245210.1">
    <property type="nucleotide sequence ID" value="NZ_PYMJ01000040.1"/>
</dbReference>
<dbReference type="InterPro" id="IPR029787">
    <property type="entry name" value="Nucleotide_cyclase"/>
</dbReference>
<evidence type="ECO:0000256" key="1">
    <source>
        <dbReference type="ARBA" id="ARBA00012528"/>
    </source>
</evidence>
<dbReference type="PROSITE" id="PS50887">
    <property type="entry name" value="GGDEF"/>
    <property type="match status" value="1"/>
</dbReference>
<accession>A0A2T3J7Y5</accession>
<comment type="caution">
    <text evidence="5">The sequence shown here is derived from an EMBL/GenBank/DDBJ whole genome shotgun (WGS) entry which is preliminary data.</text>
</comment>
<feature type="transmembrane region" description="Helical" evidence="3">
    <location>
        <begin position="31"/>
        <end position="47"/>
    </location>
</feature>
<evidence type="ECO:0000313" key="6">
    <source>
        <dbReference type="Proteomes" id="UP000240987"/>
    </source>
</evidence>
<sequence length="289" mass="32836">MNNVSQLPMRLIIIVCIGFLLSALIPSSESLEVLTSIITLVLIMMLLREDFGMETKSWLILALGTYSLGVFADLLDEIPELGNHKLLNNADDVFMHIGVFLMCFCFIKILHQRRTLIDSLNTQVTKARDLESVLSRQALQDELTGLLNRRSLFRRFDEMAINHQRGMLAYIDIDNFKQVNDRLGHSRGDELLVITANSLLKTAPLGSRSYRIGGDEFIVLLPSDDQQMCEEWISELYDITKNIREEYNIGISVGIAPYYPGNLSDPDSILMQADKAMYTEKNNKNREKA</sequence>
<dbReference type="GO" id="GO:0052621">
    <property type="term" value="F:diguanylate cyclase activity"/>
    <property type="evidence" value="ECO:0007669"/>
    <property type="project" value="UniProtKB-EC"/>
</dbReference>
<evidence type="ECO:0000256" key="2">
    <source>
        <dbReference type="ARBA" id="ARBA00034247"/>
    </source>
</evidence>
<evidence type="ECO:0000256" key="3">
    <source>
        <dbReference type="SAM" id="Phobius"/>
    </source>
</evidence>
<dbReference type="SUPFAM" id="SSF55073">
    <property type="entry name" value="Nucleotide cyclase"/>
    <property type="match status" value="1"/>
</dbReference>
<keyword evidence="3" id="KW-1133">Transmembrane helix</keyword>
<name>A0A2T3J7Y5_9GAMM</name>
<dbReference type="PANTHER" id="PTHR45138">
    <property type="entry name" value="REGULATORY COMPONENTS OF SENSORY TRANSDUCTION SYSTEM"/>
    <property type="match status" value="1"/>
</dbReference>
<dbReference type="Gene3D" id="3.30.70.270">
    <property type="match status" value="1"/>
</dbReference>
<dbReference type="InterPro" id="IPR000160">
    <property type="entry name" value="GGDEF_dom"/>
</dbReference>
<feature type="transmembrane region" description="Helical" evidence="3">
    <location>
        <begin position="59"/>
        <end position="78"/>
    </location>
</feature>